<feature type="compositionally biased region" description="Basic and acidic residues" evidence="1">
    <location>
        <begin position="195"/>
        <end position="210"/>
    </location>
</feature>
<gene>
    <name evidence="3" type="ORF">EAI_10136</name>
</gene>
<accession>E2BYD8</accession>
<dbReference type="PANTHER" id="PTHR46060">
    <property type="entry name" value="MARINER MOS1 TRANSPOSASE-LIKE PROTEIN"/>
    <property type="match status" value="1"/>
</dbReference>
<dbReference type="GO" id="GO:0000729">
    <property type="term" value="P:DNA double-strand break processing"/>
    <property type="evidence" value="ECO:0007669"/>
    <property type="project" value="TreeGrafter"/>
</dbReference>
<dbReference type="InParanoid" id="E2BYD8"/>
<feature type="domain" description="Mos1 transposase HTH" evidence="2">
    <location>
        <begin position="2"/>
        <end position="51"/>
    </location>
</feature>
<dbReference type="GO" id="GO:0046975">
    <property type="term" value="F:histone H3K36 methyltransferase activity"/>
    <property type="evidence" value="ECO:0007669"/>
    <property type="project" value="TreeGrafter"/>
</dbReference>
<evidence type="ECO:0000259" key="2">
    <source>
        <dbReference type="Pfam" id="PF17906"/>
    </source>
</evidence>
<dbReference type="GO" id="GO:0000014">
    <property type="term" value="F:single-stranded DNA endodeoxyribonuclease activity"/>
    <property type="evidence" value="ECO:0007669"/>
    <property type="project" value="TreeGrafter"/>
</dbReference>
<feature type="non-terminal residue" evidence="3">
    <location>
        <position position="1"/>
    </location>
</feature>
<dbReference type="GO" id="GO:0031297">
    <property type="term" value="P:replication fork processing"/>
    <property type="evidence" value="ECO:0007669"/>
    <property type="project" value="TreeGrafter"/>
</dbReference>
<dbReference type="InterPro" id="IPR041426">
    <property type="entry name" value="Mos1_HTH"/>
</dbReference>
<dbReference type="PANTHER" id="PTHR46060:SF2">
    <property type="entry name" value="HISTONE-LYSINE N-METHYLTRANSFERASE SETMAR"/>
    <property type="match status" value="1"/>
</dbReference>
<dbReference type="GO" id="GO:0003690">
    <property type="term" value="F:double-stranded DNA binding"/>
    <property type="evidence" value="ECO:0007669"/>
    <property type="project" value="TreeGrafter"/>
</dbReference>
<dbReference type="GO" id="GO:0015074">
    <property type="term" value="P:DNA integration"/>
    <property type="evidence" value="ECO:0007669"/>
    <property type="project" value="TreeGrafter"/>
</dbReference>
<dbReference type="InterPro" id="IPR036388">
    <property type="entry name" value="WH-like_DNA-bd_sf"/>
</dbReference>
<evidence type="ECO:0000313" key="3">
    <source>
        <dbReference type="EMBL" id="EFN79287.1"/>
    </source>
</evidence>
<dbReference type="GO" id="GO:0044547">
    <property type="term" value="F:DNA topoisomerase binding"/>
    <property type="evidence" value="ECO:0007669"/>
    <property type="project" value="TreeGrafter"/>
</dbReference>
<dbReference type="Gene3D" id="1.10.10.10">
    <property type="entry name" value="Winged helix-like DNA-binding domain superfamily/Winged helix DNA-binding domain"/>
    <property type="match status" value="2"/>
</dbReference>
<dbReference type="GO" id="GO:0035861">
    <property type="term" value="C:site of double-strand break"/>
    <property type="evidence" value="ECO:0007669"/>
    <property type="project" value="TreeGrafter"/>
</dbReference>
<feature type="domain" description="Mos1 transposase HTH" evidence="2">
    <location>
        <begin position="145"/>
        <end position="194"/>
    </location>
</feature>
<reference evidence="3 4" key="1">
    <citation type="journal article" date="2010" name="Science">
        <title>Genomic comparison of the ants Camponotus floridanus and Harpegnathos saltator.</title>
        <authorList>
            <person name="Bonasio R."/>
            <person name="Zhang G."/>
            <person name="Ye C."/>
            <person name="Mutti N.S."/>
            <person name="Fang X."/>
            <person name="Qin N."/>
            <person name="Donahue G."/>
            <person name="Yang P."/>
            <person name="Li Q."/>
            <person name="Li C."/>
            <person name="Zhang P."/>
            <person name="Huang Z."/>
            <person name="Berger S.L."/>
            <person name="Reinberg D."/>
            <person name="Wang J."/>
            <person name="Liebig J."/>
        </authorList>
    </citation>
    <scope>NUCLEOTIDE SEQUENCE [LARGE SCALE GENOMIC DNA]</scope>
    <source>
        <strain evidence="3 4">R22 G/1</strain>
    </source>
</reference>
<feature type="region of interest" description="Disordered" evidence="1">
    <location>
        <begin position="195"/>
        <end position="233"/>
    </location>
</feature>
<proteinExistence type="predicted"/>
<dbReference type="Pfam" id="PF17906">
    <property type="entry name" value="HTH_48"/>
    <property type="match status" value="2"/>
</dbReference>
<protein>
    <submittedName>
        <fullName evidence="3">Histone-lysine N-methyltransferase SETMAR</fullName>
    </submittedName>
</protein>
<dbReference type="GO" id="GO:0003697">
    <property type="term" value="F:single-stranded DNA binding"/>
    <property type="evidence" value="ECO:0007669"/>
    <property type="project" value="TreeGrafter"/>
</dbReference>
<dbReference type="GO" id="GO:0000793">
    <property type="term" value="C:condensed chromosome"/>
    <property type="evidence" value="ECO:0007669"/>
    <property type="project" value="TreeGrafter"/>
</dbReference>
<organism evidence="4">
    <name type="scientific">Harpegnathos saltator</name>
    <name type="common">Jerdon's jumping ant</name>
    <dbReference type="NCBI Taxonomy" id="610380"/>
    <lineage>
        <taxon>Eukaryota</taxon>
        <taxon>Metazoa</taxon>
        <taxon>Ecdysozoa</taxon>
        <taxon>Arthropoda</taxon>
        <taxon>Hexapoda</taxon>
        <taxon>Insecta</taxon>
        <taxon>Pterygota</taxon>
        <taxon>Neoptera</taxon>
        <taxon>Endopterygota</taxon>
        <taxon>Hymenoptera</taxon>
        <taxon>Apocrita</taxon>
        <taxon>Aculeata</taxon>
        <taxon>Formicoidea</taxon>
        <taxon>Formicidae</taxon>
        <taxon>Ponerinae</taxon>
        <taxon>Ponerini</taxon>
        <taxon>Harpegnathos</taxon>
    </lineage>
</organism>
<keyword evidence="4" id="KW-1185">Reference proteome</keyword>
<dbReference type="GO" id="GO:0032259">
    <property type="term" value="P:methylation"/>
    <property type="evidence" value="ECO:0007669"/>
    <property type="project" value="UniProtKB-KW"/>
</dbReference>
<keyword evidence="3" id="KW-0489">Methyltransferase</keyword>
<feature type="non-terminal residue" evidence="3">
    <location>
        <position position="233"/>
    </location>
</feature>
<evidence type="ECO:0000256" key="1">
    <source>
        <dbReference type="SAM" id="MobiDB-lite"/>
    </source>
</evidence>
<dbReference type="InterPro" id="IPR052709">
    <property type="entry name" value="Transposase-MT_Hybrid"/>
</dbReference>
<dbReference type="GO" id="GO:0042800">
    <property type="term" value="F:histone H3K4 methyltransferase activity"/>
    <property type="evidence" value="ECO:0007669"/>
    <property type="project" value="TreeGrafter"/>
</dbReference>
<dbReference type="EMBL" id="GL451439">
    <property type="protein sequence ID" value="EFN79287.1"/>
    <property type="molecule type" value="Genomic_DNA"/>
</dbReference>
<name>E2BYD8_HARSA</name>
<dbReference type="GO" id="GO:0005634">
    <property type="term" value="C:nucleus"/>
    <property type="evidence" value="ECO:0007669"/>
    <property type="project" value="TreeGrafter"/>
</dbReference>
<evidence type="ECO:0000313" key="4">
    <source>
        <dbReference type="Proteomes" id="UP000008237"/>
    </source>
</evidence>
<dbReference type="Proteomes" id="UP000008237">
    <property type="component" value="Unassembled WGS sequence"/>
</dbReference>
<dbReference type="AlphaFoldDB" id="E2BYD8"/>
<sequence length="233" mass="26958">DKVHLRHVMLYEFRKGINVAAAVKNIQDVYQDEAPAKRTVEKWFAKFRRGEFNLEDEPRSGRPSDIDDDVLRTLVLNNPRISTEEVATALNVDRSTAFRRLKKMGFDLKLDIWVPHLLTEKNKIKRISAAVSLLGRLNNDFVPNKQHLREALLFCFNVKKSTAEARRLLEEAYGKHAPSKTTCEDWFKRFRSGDFDTEDKERSGRPKTIEDADLQALLDEDDTQTQDQLAEVL</sequence>
<dbReference type="OrthoDB" id="7600185at2759"/>
<dbReference type="GO" id="GO:0044774">
    <property type="term" value="P:mitotic DNA integrity checkpoint signaling"/>
    <property type="evidence" value="ECO:0007669"/>
    <property type="project" value="TreeGrafter"/>
</dbReference>
<dbReference type="Gene3D" id="1.10.10.1450">
    <property type="match status" value="2"/>
</dbReference>
<dbReference type="GO" id="GO:0006303">
    <property type="term" value="P:double-strand break repair via nonhomologous end joining"/>
    <property type="evidence" value="ECO:0007669"/>
    <property type="project" value="TreeGrafter"/>
</dbReference>
<keyword evidence="3" id="KW-0808">Transferase</keyword>